<gene>
    <name evidence="2" type="ORF">PG993_009210</name>
</gene>
<evidence type="ECO:0000256" key="1">
    <source>
        <dbReference type="SAM" id="MobiDB-lite"/>
    </source>
</evidence>
<organism evidence="2 3">
    <name type="scientific">Apiospora rasikravindrae</name>
    <dbReference type="NCBI Taxonomy" id="990691"/>
    <lineage>
        <taxon>Eukaryota</taxon>
        <taxon>Fungi</taxon>
        <taxon>Dikarya</taxon>
        <taxon>Ascomycota</taxon>
        <taxon>Pezizomycotina</taxon>
        <taxon>Sordariomycetes</taxon>
        <taxon>Xylariomycetidae</taxon>
        <taxon>Amphisphaeriales</taxon>
        <taxon>Apiosporaceae</taxon>
        <taxon>Apiospora</taxon>
    </lineage>
</organism>
<name>A0ABR1SIR7_9PEZI</name>
<reference evidence="2 3" key="1">
    <citation type="submission" date="2023-01" db="EMBL/GenBank/DDBJ databases">
        <title>Analysis of 21 Apiospora genomes using comparative genomics revels a genus with tremendous synthesis potential of carbohydrate active enzymes and secondary metabolites.</title>
        <authorList>
            <person name="Sorensen T."/>
        </authorList>
    </citation>
    <scope>NUCLEOTIDE SEQUENCE [LARGE SCALE GENOMIC DNA]</scope>
    <source>
        <strain evidence="2 3">CBS 33761</strain>
    </source>
</reference>
<evidence type="ECO:0000313" key="3">
    <source>
        <dbReference type="Proteomes" id="UP001444661"/>
    </source>
</evidence>
<sequence>MSFSAPPIAYISASILATGPETSAPSGATSTRRPLTANGLKQTPSVPCKRMASRPAGVQKYESGYSGGAKAFCLLWSEGTCCGFDKTKPAPAKSTRPVCAAAWGIAGPYVDRQGKRCTAASGSTVVESCRFAYGLGG</sequence>
<protein>
    <submittedName>
        <fullName evidence="2">Extracellular protein</fullName>
    </submittedName>
</protein>
<dbReference type="EMBL" id="JAQQWK010000009">
    <property type="protein sequence ID" value="KAK8034215.1"/>
    <property type="molecule type" value="Genomic_DNA"/>
</dbReference>
<comment type="caution">
    <text evidence="2">The sequence shown here is derived from an EMBL/GenBank/DDBJ whole genome shotgun (WGS) entry which is preliminary data.</text>
</comment>
<keyword evidence="3" id="KW-1185">Reference proteome</keyword>
<evidence type="ECO:0000313" key="2">
    <source>
        <dbReference type="EMBL" id="KAK8034215.1"/>
    </source>
</evidence>
<proteinExistence type="predicted"/>
<accession>A0ABR1SIR7</accession>
<dbReference type="Proteomes" id="UP001444661">
    <property type="component" value="Unassembled WGS sequence"/>
</dbReference>
<feature type="region of interest" description="Disordered" evidence="1">
    <location>
        <begin position="21"/>
        <end position="40"/>
    </location>
</feature>